<dbReference type="STRING" id="1441095.AM592_14820"/>
<comment type="similarity">
    <text evidence="1">Belongs to the P(II) protein family.</text>
</comment>
<reference evidence="2 3" key="2">
    <citation type="journal article" date="2016" name="Int. J. Syst. Evol. Microbiol.">
        <title>Bacillus gobiensis sp. nov., isolated from a soil sample.</title>
        <authorList>
            <person name="Liu B."/>
            <person name="Liu G.H."/>
            <person name="Cetin S."/>
            <person name="Schumann P."/>
            <person name="Pan Z.Z."/>
            <person name="Chen Q.Q."/>
        </authorList>
    </citation>
    <scope>NUCLEOTIDE SEQUENCE [LARGE SCALE GENOMIC DNA]</scope>
    <source>
        <strain evidence="2 3">FJAT-4402</strain>
    </source>
</reference>
<organism evidence="2 3">
    <name type="scientific">Bacillus gobiensis</name>
    <dbReference type="NCBI Taxonomy" id="1441095"/>
    <lineage>
        <taxon>Bacteria</taxon>
        <taxon>Bacillati</taxon>
        <taxon>Bacillota</taxon>
        <taxon>Bacilli</taxon>
        <taxon>Bacillales</taxon>
        <taxon>Bacillaceae</taxon>
        <taxon>Bacillus</taxon>
    </lineage>
</organism>
<dbReference type="InterPro" id="IPR015867">
    <property type="entry name" value="N-reg_PII/ATP_PRibTrfase_C"/>
</dbReference>
<dbReference type="EMBL" id="CP012600">
    <property type="protein sequence ID" value="ALC82711.1"/>
    <property type="molecule type" value="Genomic_DNA"/>
</dbReference>
<dbReference type="RefSeq" id="WP_053604521.1">
    <property type="nucleotide sequence ID" value="NZ_CP012600.1"/>
</dbReference>
<accession>A0A0M4FIG6</accession>
<proteinExistence type="inferred from homology"/>
<dbReference type="PROSITE" id="PS00638">
    <property type="entry name" value="PII_GLNB_CTER"/>
    <property type="match status" value="1"/>
</dbReference>
<dbReference type="GO" id="GO:0005524">
    <property type="term" value="F:ATP binding"/>
    <property type="evidence" value="ECO:0007669"/>
    <property type="project" value="TreeGrafter"/>
</dbReference>
<evidence type="ECO:0000256" key="1">
    <source>
        <dbReference type="RuleBase" id="RU003936"/>
    </source>
</evidence>
<dbReference type="SMART" id="SM00938">
    <property type="entry name" value="P-II"/>
    <property type="match status" value="1"/>
</dbReference>
<dbReference type="Proteomes" id="UP000067625">
    <property type="component" value="Chromosome"/>
</dbReference>
<dbReference type="SUPFAM" id="SSF54913">
    <property type="entry name" value="GlnB-like"/>
    <property type="match status" value="1"/>
</dbReference>
<evidence type="ECO:0000313" key="3">
    <source>
        <dbReference type="Proteomes" id="UP000067625"/>
    </source>
</evidence>
<dbReference type="GO" id="GO:0005829">
    <property type="term" value="C:cytosol"/>
    <property type="evidence" value="ECO:0007669"/>
    <property type="project" value="TreeGrafter"/>
</dbReference>
<dbReference type="Gene3D" id="3.30.70.120">
    <property type="match status" value="1"/>
</dbReference>
<dbReference type="GO" id="GO:0030234">
    <property type="term" value="F:enzyme regulator activity"/>
    <property type="evidence" value="ECO:0007669"/>
    <property type="project" value="InterPro"/>
</dbReference>
<keyword evidence="3" id="KW-1185">Reference proteome</keyword>
<evidence type="ECO:0000313" key="2">
    <source>
        <dbReference type="EMBL" id="ALC82711.1"/>
    </source>
</evidence>
<protein>
    <submittedName>
        <fullName evidence="2">Nitrogen regulatory PII</fullName>
    </submittedName>
</protein>
<dbReference type="PRINTS" id="PR00340">
    <property type="entry name" value="PIIGLNB"/>
</dbReference>
<dbReference type="InterPro" id="IPR011322">
    <property type="entry name" value="N-reg_PII-like_a/b"/>
</dbReference>
<dbReference type="PANTHER" id="PTHR30115">
    <property type="entry name" value="NITROGEN REGULATORY PROTEIN P-II"/>
    <property type="match status" value="1"/>
</dbReference>
<reference evidence="3" key="1">
    <citation type="submission" date="2015-08" db="EMBL/GenBank/DDBJ databases">
        <title>Genome sequencing project for genomic taxonomy and phylogenomics of Bacillus-like bacteria.</title>
        <authorList>
            <person name="Liu B."/>
            <person name="Wang J."/>
            <person name="Zhu Y."/>
            <person name="Liu G."/>
            <person name="Chen Q."/>
            <person name="Chen Z."/>
            <person name="Lan J."/>
            <person name="Che J."/>
            <person name="Ge C."/>
            <person name="Shi H."/>
            <person name="Pan Z."/>
            <person name="Liu X."/>
        </authorList>
    </citation>
    <scope>NUCLEOTIDE SEQUENCE [LARGE SCALE GENOMIC DNA]</scope>
    <source>
        <strain evidence="3">FJAT-4402</strain>
    </source>
</reference>
<dbReference type="PATRIC" id="fig|1441095.3.peg.3272"/>
<dbReference type="Pfam" id="PF00543">
    <property type="entry name" value="P-II"/>
    <property type="match status" value="1"/>
</dbReference>
<dbReference type="PROSITE" id="PS51343">
    <property type="entry name" value="PII_GLNB_DOM"/>
    <property type="match status" value="1"/>
</dbReference>
<dbReference type="GO" id="GO:0006808">
    <property type="term" value="P:regulation of nitrogen utilization"/>
    <property type="evidence" value="ECO:0007669"/>
    <property type="project" value="InterPro"/>
</dbReference>
<sequence>MSGQMYKVEIITRPNNVVKLKAELAQIGVSGITFTHSQGSGLQKPYTELYRGVKKEQNVYDRLKIEIVVSSVPVDDVIAAARKALSTGEPGDGKIFVYEIGRVIDIRTGNEGPSAL</sequence>
<gene>
    <name evidence="2" type="ORF">AM592_14820</name>
</gene>
<dbReference type="InterPro" id="IPR002187">
    <property type="entry name" value="N-reg_PII"/>
</dbReference>
<dbReference type="OrthoDB" id="9802729at2"/>
<dbReference type="InterPro" id="IPR017918">
    <property type="entry name" value="N-reg_PII_CS"/>
</dbReference>
<dbReference type="PANTHER" id="PTHR30115:SF11">
    <property type="entry name" value="NITROGEN REGULATORY PROTEIN P-II HOMOLOG"/>
    <property type="match status" value="1"/>
</dbReference>
<dbReference type="AlphaFoldDB" id="A0A0M4FIG6"/>
<name>A0A0M4FIG6_9BACI</name>